<dbReference type="EMBL" id="JAAAPX010000345">
    <property type="protein sequence ID" value="KAF4225793.1"/>
    <property type="molecule type" value="Genomic_DNA"/>
</dbReference>
<evidence type="ECO:0000313" key="2">
    <source>
        <dbReference type="EMBL" id="KAF4225793.1"/>
    </source>
</evidence>
<organism evidence="2 3">
    <name type="scientific">Aspergillus fumigatiaffinis</name>
    <dbReference type="NCBI Taxonomy" id="340414"/>
    <lineage>
        <taxon>Eukaryota</taxon>
        <taxon>Fungi</taxon>
        <taxon>Dikarya</taxon>
        <taxon>Ascomycota</taxon>
        <taxon>Pezizomycotina</taxon>
        <taxon>Eurotiomycetes</taxon>
        <taxon>Eurotiomycetidae</taxon>
        <taxon>Eurotiales</taxon>
        <taxon>Aspergillaceae</taxon>
        <taxon>Aspergillus</taxon>
        <taxon>Aspergillus subgen. Fumigati</taxon>
    </lineage>
</organism>
<proteinExistence type="predicted"/>
<keyword evidence="3" id="KW-1185">Reference proteome</keyword>
<evidence type="ECO:0000313" key="3">
    <source>
        <dbReference type="Proteomes" id="UP000653565"/>
    </source>
</evidence>
<dbReference type="OrthoDB" id="10547196at2759"/>
<dbReference type="Proteomes" id="UP000653565">
    <property type="component" value="Unassembled WGS sequence"/>
</dbReference>
<feature type="region of interest" description="Disordered" evidence="1">
    <location>
        <begin position="1"/>
        <end position="33"/>
    </location>
</feature>
<name>A0A8H4M2A7_9EURO</name>
<accession>A0A8H4M2A7</accession>
<reference evidence="2" key="1">
    <citation type="journal article" date="2020" name="bioRxiv">
        <title>Genomic and phenotypic heterogeneity of clinical isolates of the human pathogens Aspergillus fumigatus, Aspergillus lentulus and Aspergillus fumigatiaffinis.</title>
        <authorList>
            <person name="dos Santos R.A.C."/>
            <person name="Steenwyk J.L."/>
            <person name="Rivero-Menendez O."/>
            <person name="Mead M.E."/>
            <person name="Silva L.P."/>
            <person name="Bastos R.W."/>
            <person name="Alastruey-Izquierdo A."/>
            <person name="Goldman G.H."/>
            <person name="Rokas A."/>
        </authorList>
    </citation>
    <scope>NUCLEOTIDE SEQUENCE</scope>
    <source>
        <strain evidence="2">CNM-CM6805</strain>
    </source>
</reference>
<evidence type="ECO:0000256" key="1">
    <source>
        <dbReference type="SAM" id="MobiDB-lite"/>
    </source>
</evidence>
<feature type="region of interest" description="Disordered" evidence="1">
    <location>
        <begin position="194"/>
        <end position="225"/>
    </location>
</feature>
<dbReference type="AlphaFoldDB" id="A0A8H4M2A7"/>
<sequence>MANCGARVQSCGSAGTPSEPRNLHLTVDGGIKPDRKPTSPTIFIQKGSKYYFLVFAEYILCGTPCATLKKWLCGSWTDGKFRNKERAEWSLIWPTSEYDWDYILPNITETSFIYKLAIVQSVTQLNKKTISRTSKKGGTTITTYLYQPDPPADPPEQTTSTKDRVTTFIKALPHLAAQFHCLLGTFVLPAATRPADTGDKIESTKKSDGNDAEAEVIQQHAEDTL</sequence>
<protein>
    <submittedName>
        <fullName evidence="2">Uncharacterized protein</fullName>
    </submittedName>
</protein>
<comment type="caution">
    <text evidence="2">The sequence shown here is derived from an EMBL/GenBank/DDBJ whole genome shotgun (WGS) entry which is preliminary data.</text>
</comment>
<gene>
    <name evidence="2" type="ORF">CNMCM6805_005973</name>
</gene>
<feature type="compositionally biased region" description="Basic and acidic residues" evidence="1">
    <location>
        <begin position="196"/>
        <end position="209"/>
    </location>
</feature>
<reference evidence="2" key="2">
    <citation type="submission" date="2020-04" db="EMBL/GenBank/DDBJ databases">
        <authorList>
            <person name="Santos R.A.C."/>
            <person name="Steenwyk J.L."/>
            <person name="Rivero-Menendez O."/>
            <person name="Mead M.E."/>
            <person name="Silva L.P."/>
            <person name="Bastos R.W."/>
            <person name="Alastruey-Izquierdo A."/>
            <person name="Goldman G.H."/>
            <person name="Rokas A."/>
        </authorList>
    </citation>
    <scope>NUCLEOTIDE SEQUENCE</scope>
    <source>
        <strain evidence="2">CNM-CM6805</strain>
    </source>
</reference>